<dbReference type="InterPro" id="IPR029044">
    <property type="entry name" value="Nucleotide-diphossugar_trans"/>
</dbReference>
<dbReference type="RefSeq" id="WP_008620483.1">
    <property type="nucleotide sequence ID" value="NZ_AONQ01000066.1"/>
</dbReference>
<dbReference type="GO" id="GO:0005829">
    <property type="term" value="C:cytosol"/>
    <property type="evidence" value="ECO:0007669"/>
    <property type="project" value="TreeGrafter"/>
</dbReference>
<dbReference type="AlphaFoldDB" id="M2Y5S5"/>
<dbReference type="PANTHER" id="PTHR42866:SF1">
    <property type="entry name" value="SPORE COAT POLYSACCHARIDE BIOSYNTHESIS PROTEIN SPSF"/>
    <property type="match status" value="1"/>
</dbReference>
<sequence>MKIVATIEARMTSSRLPGKVLLPAQGKPMLARMVERLGMVPSLDGIVVATTVNAADDSVEALAKELGIGCWRGSEDDVLARVLDAAHAFSADVIVELTGDCPLIDPLIVEQCVQAYRASGIDYLSNVLERTYPIGMDTQVFATSVLDDVAARTNDPTDHEHVSLYIYRHPELYSLMNLAAPPGLHDPELRLTLDTPQDYELIDTVFSALLPRGPGFSLADILALLRAHPELRKINDHVAHRWV</sequence>
<dbReference type="Gene3D" id="3.90.550.10">
    <property type="entry name" value="Spore Coat Polysaccharide Biosynthesis Protein SpsA, Chain A"/>
    <property type="match status" value="1"/>
</dbReference>
<dbReference type="SUPFAM" id="SSF53448">
    <property type="entry name" value="Nucleotide-diphospho-sugar transferases"/>
    <property type="match status" value="1"/>
</dbReference>
<dbReference type="eggNOG" id="COG1861">
    <property type="taxonomic scope" value="Bacteria"/>
</dbReference>
<evidence type="ECO:0000313" key="1">
    <source>
        <dbReference type="EMBL" id="EME68426.1"/>
    </source>
</evidence>
<reference evidence="1 2" key="1">
    <citation type="journal article" date="2014" name="Genome Announc.">
        <title>Draft Genome Sequence of Magnetospirillum sp. Strain SO-1, a Freshwater Magnetotactic Bacterium Isolated from the Ol'khovka River, Russia.</title>
        <authorList>
            <person name="Grouzdev D.S."/>
            <person name="Dziuba M.V."/>
            <person name="Sukhacheva M.S."/>
            <person name="Mardanov A.V."/>
            <person name="Beletskiy A.V."/>
            <person name="Kuznetsov B.B."/>
            <person name="Skryabin K.G."/>
        </authorList>
    </citation>
    <scope>NUCLEOTIDE SEQUENCE [LARGE SCALE GENOMIC DNA]</scope>
    <source>
        <strain evidence="1 2">SO-1</strain>
    </source>
</reference>
<name>M2Y5S5_9PROT</name>
<evidence type="ECO:0000313" key="2">
    <source>
        <dbReference type="Proteomes" id="UP000011744"/>
    </source>
</evidence>
<dbReference type="OrthoDB" id="9801052at2"/>
<keyword evidence="2" id="KW-1185">Reference proteome</keyword>
<accession>M2Y5S5</accession>
<proteinExistence type="predicted"/>
<comment type="caution">
    <text evidence="1">The sequence shown here is derived from an EMBL/GenBank/DDBJ whole genome shotgun (WGS) entry which is preliminary data.</text>
</comment>
<dbReference type="Pfam" id="PF02348">
    <property type="entry name" value="CTP_transf_3"/>
    <property type="match status" value="1"/>
</dbReference>
<dbReference type="PANTHER" id="PTHR42866">
    <property type="entry name" value="3-DEOXY-MANNO-OCTULOSONATE CYTIDYLYLTRANSFERASE"/>
    <property type="match status" value="1"/>
</dbReference>
<dbReference type="PATRIC" id="fig|1244869.3.peg.3689"/>
<dbReference type="Proteomes" id="UP000011744">
    <property type="component" value="Unassembled WGS sequence"/>
</dbReference>
<dbReference type="STRING" id="1244869.H261_18462"/>
<dbReference type="EMBL" id="AONQ01000066">
    <property type="protein sequence ID" value="EME68426.1"/>
    <property type="molecule type" value="Genomic_DNA"/>
</dbReference>
<organism evidence="1 2">
    <name type="scientific">Paramagnetospirillum caucaseum</name>
    <dbReference type="NCBI Taxonomy" id="1244869"/>
    <lineage>
        <taxon>Bacteria</taxon>
        <taxon>Pseudomonadati</taxon>
        <taxon>Pseudomonadota</taxon>
        <taxon>Alphaproteobacteria</taxon>
        <taxon>Rhodospirillales</taxon>
        <taxon>Magnetospirillaceae</taxon>
        <taxon>Paramagnetospirillum</taxon>
    </lineage>
</organism>
<dbReference type="InterPro" id="IPR003329">
    <property type="entry name" value="Cytidylyl_trans"/>
</dbReference>
<protein>
    <submittedName>
        <fullName evidence="1">Spore coat polysaccharide biosynthesis protein F</fullName>
    </submittedName>
</protein>
<dbReference type="CDD" id="cd02518">
    <property type="entry name" value="GT2_SpsF"/>
    <property type="match status" value="1"/>
</dbReference>
<gene>
    <name evidence="1" type="ORF">H261_18462</name>
</gene>